<evidence type="ECO:0000313" key="16">
    <source>
        <dbReference type="Proteomes" id="UP000695000"/>
    </source>
</evidence>
<dbReference type="Proteomes" id="UP000695000">
    <property type="component" value="Unplaced"/>
</dbReference>
<protein>
    <recommendedName>
        <fullName evidence="1">RNA helicase</fullName>
        <ecNumber evidence="1">3.6.4.13</ecNumber>
    </recommendedName>
</protein>
<feature type="region of interest" description="Disordered" evidence="13">
    <location>
        <begin position="1510"/>
        <end position="1548"/>
    </location>
</feature>
<dbReference type="InterPro" id="IPR035437">
    <property type="entry name" value="SNase_OB-fold_sf"/>
</dbReference>
<dbReference type="Pfam" id="PF00567">
    <property type="entry name" value="TUDOR"/>
    <property type="match status" value="1"/>
</dbReference>
<dbReference type="SUPFAM" id="SSF63748">
    <property type="entry name" value="Tudor/PWWP/MBT"/>
    <property type="match status" value="1"/>
</dbReference>
<dbReference type="Gene3D" id="2.40.50.90">
    <property type="match status" value="1"/>
</dbReference>
<feature type="compositionally biased region" description="Acidic residues" evidence="13">
    <location>
        <begin position="1510"/>
        <end position="1523"/>
    </location>
</feature>
<organism evidence="16 17">
    <name type="scientific">Nicrophorus vespilloides</name>
    <name type="common">Boreal carrion beetle</name>
    <dbReference type="NCBI Taxonomy" id="110193"/>
    <lineage>
        <taxon>Eukaryota</taxon>
        <taxon>Metazoa</taxon>
        <taxon>Ecdysozoa</taxon>
        <taxon>Arthropoda</taxon>
        <taxon>Hexapoda</taxon>
        <taxon>Insecta</taxon>
        <taxon>Pterygota</taxon>
        <taxon>Neoptera</taxon>
        <taxon>Endopterygota</taxon>
        <taxon>Coleoptera</taxon>
        <taxon>Polyphaga</taxon>
        <taxon>Staphyliniformia</taxon>
        <taxon>Silphidae</taxon>
        <taxon>Nicrophorinae</taxon>
        <taxon>Nicrophorus</taxon>
    </lineage>
</organism>
<evidence type="ECO:0000256" key="12">
    <source>
        <dbReference type="ARBA" id="ARBA00047984"/>
    </source>
</evidence>
<dbReference type="RefSeq" id="XP_017771716.1">
    <property type="nucleotide sequence ID" value="XM_017916227.1"/>
</dbReference>
<keyword evidence="9" id="KW-0744">Spermatogenesis</keyword>
<dbReference type="Pfam" id="PF00270">
    <property type="entry name" value="DEAD"/>
    <property type="match status" value="1"/>
</dbReference>
<evidence type="ECO:0000256" key="9">
    <source>
        <dbReference type="ARBA" id="ARBA00022871"/>
    </source>
</evidence>
<keyword evidence="7 17" id="KW-0347">Helicase</keyword>
<feature type="compositionally biased region" description="Acidic residues" evidence="13">
    <location>
        <begin position="1535"/>
        <end position="1548"/>
    </location>
</feature>
<dbReference type="InterPro" id="IPR008978">
    <property type="entry name" value="HSP20-like_chaperone"/>
</dbReference>
<accession>A0ABM1MAW6</accession>
<keyword evidence="16" id="KW-1185">Reference proteome</keyword>
<feature type="domain" description="CS" evidence="15">
    <location>
        <begin position="1386"/>
        <end position="1472"/>
    </location>
</feature>
<evidence type="ECO:0000256" key="7">
    <source>
        <dbReference type="ARBA" id="ARBA00022806"/>
    </source>
</evidence>
<gene>
    <name evidence="17" type="primary">LOC108559085</name>
</gene>
<name>A0ABM1MAW6_NICVS</name>
<evidence type="ECO:0000313" key="17">
    <source>
        <dbReference type="RefSeq" id="XP_017771716.1"/>
    </source>
</evidence>
<feature type="compositionally biased region" description="Low complexity" evidence="13">
    <location>
        <begin position="1524"/>
        <end position="1534"/>
    </location>
</feature>
<keyword evidence="8" id="KW-0067">ATP-binding</keyword>
<feature type="region of interest" description="Disordered" evidence="13">
    <location>
        <begin position="1"/>
        <end position="86"/>
    </location>
</feature>
<dbReference type="InterPro" id="IPR014001">
    <property type="entry name" value="Helicase_ATP-bd"/>
</dbReference>
<feature type="compositionally biased region" description="Polar residues" evidence="13">
    <location>
        <begin position="60"/>
        <end position="74"/>
    </location>
</feature>
<evidence type="ECO:0000256" key="5">
    <source>
        <dbReference type="ARBA" id="ARBA00022782"/>
    </source>
</evidence>
<keyword evidence="5" id="KW-0221">Differentiation</keyword>
<dbReference type="InterPro" id="IPR027417">
    <property type="entry name" value="P-loop_NTPase"/>
</dbReference>
<dbReference type="EC" id="3.6.4.13" evidence="1"/>
<dbReference type="Gene3D" id="3.40.50.300">
    <property type="entry name" value="P-loop containing nucleotide triphosphate hydrolases"/>
    <property type="match status" value="2"/>
</dbReference>
<keyword evidence="6" id="KW-0378">Hydrolase</keyword>
<evidence type="ECO:0000259" key="14">
    <source>
        <dbReference type="PROSITE" id="PS51192"/>
    </source>
</evidence>
<feature type="domain" description="Helicase ATP-binding" evidence="14">
    <location>
        <begin position="418"/>
        <end position="603"/>
    </location>
</feature>
<dbReference type="InterPro" id="IPR002999">
    <property type="entry name" value="Tudor"/>
</dbReference>
<proteinExistence type="predicted"/>
<evidence type="ECO:0000256" key="11">
    <source>
        <dbReference type="ARBA" id="ARBA00023254"/>
    </source>
</evidence>
<dbReference type="Gene3D" id="2.30.30.140">
    <property type="match status" value="1"/>
</dbReference>
<feature type="compositionally biased region" description="Basic and acidic residues" evidence="13">
    <location>
        <begin position="46"/>
        <end position="59"/>
    </location>
</feature>
<dbReference type="PROSITE" id="PS51192">
    <property type="entry name" value="HELICASE_ATP_BIND_1"/>
    <property type="match status" value="1"/>
</dbReference>
<dbReference type="GO" id="GO:0004386">
    <property type="term" value="F:helicase activity"/>
    <property type="evidence" value="ECO:0007669"/>
    <property type="project" value="UniProtKB-KW"/>
</dbReference>
<keyword evidence="4" id="KW-0547">Nucleotide-binding</keyword>
<feature type="region of interest" description="Disordered" evidence="13">
    <location>
        <begin position="149"/>
        <end position="193"/>
    </location>
</feature>
<feature type="compositionally biased region" description="Polar residues" evidence="13">
    <location>
        <begin position="22"/>
        <end position="31"/>
    </location>
</feature>
<dbReference type="SMART" id="SM00487">
    <property type="entry name" value="DEXDc"/>
    <property type="match status" value="1"/>
</dbReference>
<evidence type="ECO:0000256" key="1">
    <source>
        <dbReference type="ARBA" id="ARBA00012552"/>
    </source>
</evidence>
<evidence type="ECO:0000256" key="10">
    <source>
        <dbReference type="ARBA" id="ARBA00023158"/>
    </source>
</evidence>
<dbReference type="Gene3D" id="2.60.40.790">
    <property type="match status" value="1"/>
</dbReference>
<keyword evidence="2" id="KW-0217">Developmental protein</keyword>
<dbReference type="InterPro" id="IPR007052">
    <property type="entry name" value="CS_dom"/>
</dbReference>
<dbReference type="PROSITE" id="PS51203">
    <property type="entry name" value="CS"/>
    <property type="match status" value="1"/>
</dbReference>
<sequence>MENGKDKQKKVVKPNKKPINANLCSNKNGQASKGAIPKIKPLVKQRANDLLHKKKDLSSESKPSGMNVNQASAQKTEDNSIEVDVQNTKERQTYENVISTIATADDQLRKLRVLLKKRGKVDEPVELSQENENNPTEIAVLRDLLKNRGKRNSGLNSSDNTGLNSSENSGLNSSDNTVLNSSENSGLNSSAVNNTDVERNAEVSMDQLNLIPAGATLANRIQALQKIANNMGHGTYYNTIVPCNKEENENDFKGIEELNSNCTFRTVDSNTHSTSSSTSRYKCNISDARVIPINSVNNTDRKQFRIGCSCKQCKHFNISTFEDMFDHTTNRTPEINVPSYMKHFIRDSTTEYTFSTIYAKKFDSSMRSKGKSRQVLAHGLHPPVMAELFQEIPFEKSVYSSLHQFNFKELKPVQTFALPAIMNNSHVCMVSGNKSGKTIAYISALFSFKMDGKMYAKLPDKDGPFSIVLCSNSIKVENIHDMFKNFSKSKELKSSFKCSMAFNLIDTKMSKINKNADVMVVNPSSLIVLLKNNIITLKRLCHIIIEDLDIIARDYNKTLLSIFKLINEMLSHRRGDQSVQFISTAENWTIDLENTLKKLYKLPLICIANPIQAAAYGTANIQLIEVSVNKKATKVVEIIRDLSQIQKSLIVCDIEDIETIRKEFRANDMDILCIDESMNSDDIYDIENIWCRRIYNTNAVLVCTDQILSANLCIRDAWLLINYSIPDTWSTFTKRFAYLIDHYKSPFEFKNRCYNSKIITLIDENAFMTFPRINHFFESMGATLPTRLITAAKEYREMEEEGKVVANVKLCNVLKTFGKCNILKCSDRHILNKKLDGPNHPFSTTMGKLKYKILEILNINRFLVRPVEYIDCDNVIHDLEAPIQNISDVLSSIKSYDKSTSIKIRGNYVYIEESNCIRCVVNKIVTMDSITKEPILVEIQSLDFGYQKVVDSNKLMIIPNVLNNVPPSYIELCIGNLIPSNNEPDWNSLSIMHMAMKLNTEKYKNKNYYCLDNILLQIGNTIWVEDLHLNVNLANVSKEVTLFRLRKFVEERRLANINEESMIGLYALCEKYGLQLPKSRIIVKKILKDTQIQPQWAHLSDNEFNSVYFCSGINPNRFYVRLSKHTKLYIQMQKDIQKEIKSAPYLSLNSKQITVGHCYLGMDPNDSEYYRVIVQEIKGDKANCVFVDDGTLLNIPLTELKHLSNHFISRLPFQAIECSLYGIKPCNSDWTCEVDVLYGYCQEPHSDYYRKLYSFTKQTDIGKFNANSRYEIILVDCMEGTTILNQLFVDSGYGTCSRNVTFDIDTKALYLKHNGCRSEDAKHEESNIDQNDEMDDDEWDFELFDAEQFFKALTGQIHGDILTLSHSENKQSVEVDNSPVPTTSGHCLPDILWYQTSNSIRLDISLIDVTDYSLTLAAGRLLSFQCMQNGRDYRFSFQLFDKVQKKFEHKAKARYIKVKLTKVKEIDWPRLMFLKDRMRNIKYNFNKIYIEEDVETKKTFLDIGKTEEDLINNDEDEEQDDNTNLDVYDSFSDTDSTDYEEETNSDAE</sequence>
<dbReference type="PANTHER" id="PTHR22655:SF2">
    <property type="entry name" value="ATP-DEPENDENT RNA HELICASE TDRD12-RELATED"/>
    <property type="match status" value="1"/>
</dbReference>
<reference evidence="17" key="1">
    <citation type="submission" date="2025-08" db="UniProtKB">
        <authorList>
            <consortium name="RefSeq"/>
        </authorList>
    </citation>
    <scope>IDENTIFICATION</scope>
    <source>
        <tissue evidence="17">Whole Larva</tissue>
    </source>
</reference>
<evidence type="ECO:0000256" key="6">
    <source>
        <dbReference type="ARBA" id="ARBA00022801"/>
    </source>
</evidence>
<dbReference type="SUPFAM" id="SSF52540">
    <property type="entry name" value="P-loop containing nucleoside triphosphate hydrolases"/>
    <property type="match status" value="1"/>
</dbReference>
<dbReference type="InterPro" id="IPR011545">
    <property type="entry name" value="DEAD/DEAH_box_helicase_dom"/>
</dbReference>
<keyword evidence="3" id="KW-0677">Repeat</keyword>
<dbReference type="GeneID" id="108559085"/>
<keyword evidence="11" id="KW-0469">Meiosis</keyword>
<keyword evidence="10" id="KW-0943">RNA-mediated gene silencing</keyword>
<evidence type="ECO:0000259" key="15">
    <source>
        <dbReference type="PROSITE" id="PS51203"/>
    </source>
</evidence>
<evidence type="ECO:0000256" key="8">
    <source>
        <dbReference type="ARBA" id="ARBA00022840"/>
    </source>
</evidence>
<dbReference type="SUPFAM" id="SSF49764">
    <property type="entry name" value="HSP20-like chaperones"/>
    <property type="match status" value="1"/>
</dbReference>
<evidence type="ECO:0000256" key="2">
    <source>
        <dbReference type="ARBA" id="ARBA00022473"/>
    </source>
</evidence>
<evidence type="ECO:0000256" key="4">
    <source>
        <dbReference type="ARBA" id="ARBA00022741"/>
    </source>
</evidence>
<comment type="catalytic activity">
    <reaction evidence="12">
        <text>ATP + H2O = ADP + phosphate + H(+)</text>
        <dbReference type="Rhea" id="RHEA:13065"/>
        <dbReference type="ChEBI" id="CHEBI:15377"/>
        <dbReference type="ChEBI" id="CHEBI:15378"/>
        <dbReference type="ChEBI" id="CHEBI:30616"/>
        <dbReference type="ChEBI" id="CHEBI:43474"/>
        <dbReference type="ChEBI" id="CHEBI:456216"/>
        <dbReference type="EC" id="3.6.4.13"/>
    </reaction>
</comment>
<evidence type="ECO:0000256" key="3">
    <source>
        <dbReference type="ARBA" id="ARBA00022737"/>
    </source>
</evidence>
<feature type="compositionally biased region" description="Low complexity" evidence="13">
    <location>
        <begin position="160"/>
        <end position="190"/>
    </location>
</feature>
<evidence type="ECO:0000256" key="13">
    <source>
        <dbReference type="SAM" id="MobiDB-lite"/>
    </source>
</evidence>
<dbReference type="PANTHER" id="PTHR22655">
    <property type="entry name" value="ATP-DEPENDENT RNA HELICASE TDRD12-RELATED"/>
    <property type="match status" value="1"/>
</dbReference>
<dbReference type="SMART" id="SM00333">
    <property type="entry name" value="TUDOR"/>
    <property type="match status" value="1"/>
</dbReference>
<feature type="compositionally biased region" description="Basic residues" evidence="13">
    <location>
        <begin position="7"/>
        <end position="16"/>
    </location>
</feature>